<name>A0ACB0MD23_TRIPR</name>
<dbReference type="Proteomes" id="UP001177021">
    <property type="component" value="Unassembled WGS sequence"/>
</dbReference>
<dbReference type="EMBL" id="CASHSV030000823">
    <property type="protein sequence ID" value="CAJ2679241.1"/>
    <property type="molecule type" value="Genomic_DNA"/>
</dbReference>
<keyword evidence="2" id="KW-1185">Reference proteome</keyword>
<accession>A0ACB0MD23</accession>
<comment type="caution">
    <text evidence="1">The sequence shown here is derived from an EMBL/GenBank/DDBJ whole genome shotgun (WGS) entry which is preliminary data.</text>
</comment>
<protein>
    <submittedName>
        <fullName evidence="1">Uncharacterized protein</fullName>
    </submittedName>
</protein>
<reference evidence="1" key="1">
    <citation type="submission" date="2023-10" db="EMBL/GenBank/DDBJ databases">
        <authorList>
            <person name="Rodriguez Cubillos JULIANA M."/>
            <person name="De Vega J."/>
        </authorList>
    </citation>
    <scope>NUCLEOTIDE SEQUENCE</scope>
</reference>
<proteinExistence type="predicted"/>
<sequence>MVNSQPYVHVSQFASNNNNISGCAPMTVSLYDLWHARLGHPHHDALKEALKLCNVNIPSKSPNGLCSACCLGKSHRLHAPSSTTVYHTPFELVTCDLWGPVPIKSSTGFTYFLTCVDAFSRFVWVYPLKLKSETMSKFIHFKSMVELQFNCKIKTVQTDGGGEFRPLTKYLTELGVVHRLTCPHTHHQNGLVERKHRHLVETGLTLLSQANLPMKYWDHAFVTTAFLINRIPTPVLDNKSPYYVLLNKQPDYKALKIFGCACFPFLRPYHTTKLAYRCQECVFLGYSSTYKGYKCLSPEGRVYISKDVLFNEQRFPYSSLFSNTKSNNPNPTPTVYNSPSHVPLHLPTQSINSPTQHQDIPTPTQNIPSQSPVLCPAPLTTVYHTPSPPSPPTPPSTSSSFNSVTSSPPIQTSNASQHIFSPSPADESIHVSPSPSPPPLPTKKPHVPHHMLTRSKTKNNPTVLANMDTAHGMPTPMVSSLKLSKVGSVPVEDPTLFRSIVGALQYATLTRPEIAYSVNKVCQFLSNPLEEHWKAVKRILRYLSGTLHYGLLIQAAPVDKPLTLIGFCDADWASDLDDRRSTSGACIFVGPNLVSWWSKKQTLVARSSAEAEYRSLANLSSEILWLQSLLTELGCQFHTPKILCDNLSTVSLAHNPTLHHRIKHIELDIFFVREKVLSRNLVVSHVPAQDQWADVLTKPPSAAKFCSLRDKLRVFDKQQLLKPSSASAREY</sequence>
<evidence type="ECO:0000313" key="1">
    <source>
        <dbReference type="EMBL" id="CAJ2679241.1"/>
    </source>
</evidence>
<organism evidence="1 2">
    <name type="scientific">Trifolium pratense</name>
    <name type="common">Red clover</name>
    <dbReference type="NCBI Taxonomy" id="57577"/>
    <lineage>
        <taxon>Eukaryota</taxon>
        <taxon>Viridiplantae</taxon>
        <taxon>Streptophyta</taxon>
        <taxon>Embryophyta</taxon>
        <taxon>Tracheophyta</taxon>
        <taxon>Spermatophyta</taxon>
        <taxon>Magnoliopsida</taxon>
        <taxon>eudicotyledons</taxon>
        <taxon>Gunneridae</taxon>
        <taxon>Pentapetalae</taxon>
        <taxon>rosids</taxon>
        <taxon>fabids</taxon>
        <taxon>Fabales</taxon>
        <taxon>Fabaceae</taxon>
        <taxon>Papilionoideae</taxon>
        <taxon>50 kb inversion clade</taxon>
        <taxon>NPAAA clade</taxon>
        <taxon>Hologalegina</taxon>
        <taxon>IRL clade</taxon>
        <taxon>Trifolieae</taxon>
        <taxon>Trifolium</taxon>
    </lineage>
</organism>
<evidence type="ECO:0000313" key="2">
    <source>
        <dbReference type="Proteomes" id="UP001177021"/>
    </source>
</evidence>
<gene>
    <name evidence="1" type="ORF">MILVUS5_LOCUS41376</name>
</gene>